<dbReference type="EMBL" id="JABFTP020000144">
    <property type="protein sequence ID" value="KAL3281683.1"/>
    <property type="molecule type" value="Genomic_DNA"/>
</dbReference>
<keyword evidence="2" id="KW-1185">Reference proteome</keyword>
<proteinExistence type="predicted"/>
<dbReference type="AlphaFoldDB" id="A0ABD2NSJ8"/>
<protein>
    <submittedName>
        <fullName evidence="1">Uncharacterized protein</fullName>
    </submittedName>
</protein>
<organism evidence="1 2">
    <name type="scientific">Cryptolaemus montrouzieri</name>
    <dbReference type="NCBI Taxonomy" id="559131"/>
    <lineage>
        <taxon>Eukaryota</taxon>
        <taxon>Metazoa</taxon>
        <taxon>Ecdysozoa</taxon>
        <taxon>Arthropoda</taxon>
        <taxon>Hexapoda</taxon>
        <taxon>Insecta</taxon>
        <taxon>Pterygota</taxon>
        <taxon>Neoptera</taxon>
        <taxon>Endopterygota</taxon>
        <taxon>Coleoptera</taxon>
        <taxon>Polyphaga</taxon>
        <taxon>Cucujiformia</taxon>
        <taxon>Coccinelloidea</taxon>
        <taxon>Coccinellidae</taxon>
        <taxon>Scymninae</taxon>
        <taxon>Scymnini</taxon>
        <taxon>Cryptolaemus</taxon>
    </lineage>
</organism>
<comment type="caution">
    <text evidence="1">The sequence shown here is derived from an EMBL/GenBank/DDBJ whole genome shotgun (WGS) entry which is preliminary data.</text>
</comment>
<name>A0ABD2NSJ8_9CUCU</name>
<sequence>MKAIFEKNNYNLLTCIQLEGNLSTENTEEIDEALAGNFESVSSSSKYTATFRSVKSEREQNRNFTTDKLLDYNLAFRMKKLNASVSQLKKSSFGPDTNINDMLNNLTPAVRESILEVYSGIRVLSLAERSQYKAKLKTW</sequence>
<evidence type="ECO:0000313" key="2">
    <source>
        <dbReference type="Proteomes" id="UP001516400"/>
    </source>
</evidence>
<gene>
    <name evidence="1" type="ORF">HHI36_004889</name>
</gene>
<reference evidence="1 2" key="1">
    <citation type="journal article" date="2021" name="BMC Biol.">
        <title>Horizontally acquired antibacterial genes associated with adaptive radiation of ladybird beetles.</title>
        <authorList>
            <person name="Li H.S."/>
            <person name="Tang X.F."/>
            <person name="Huang Y.H."/>
            <person name="Xu Z.Y."/>
            <person name="Chen M.L."/>
            <person name="Du X.Y."/>
            <person name="Qiu B.Y."/>
            <person name="Chen P.T."/>
            <person name="Zhang W."/>
            <person name="Slipinski A."/>
            <person name="Escalona H.E."/>
            <person name="Waterhouse R.M."/>
            <person name="Zwick A."/>
            <person name="Pang H."/>
        </authorList>
    </citation>
    <scope>NUCLEOTIDE SEQUENCE [LARGE SCALE GENOMIC DNA]</scope>
    <source>
        <strain evidence="1">SYSU2018</strain>
    </source>
</reference>
<dbReference type="Proteomes" id="UP001516400">
    <property type="component" value="Unassembled WGS sequence"/>
</dbReference>
<accession>A0ABD2NSJ8</accession>
<evidence type="ECO:0000313" key="1">
    <source>
        <dbReference type="EMBL" id="KAL3281683.1"/>
    </source>
</evidence>